<dbReference type="PANTHER" id="PTHR19229:SF267">
    <property type="entry name" value="ABC TRANSPORTER A FAMILY MEMBER 1"/>
    <property type="match status" value="1"/>
</dbReference>
<dbReference type="InterPro" id="IPR027417">
    <property type="entry name" value="P-loop_NTPase"/>
</dbReference>
<keyword evidence="2" id="KW-0862">Zinc</keyword>
<dbReference type="InterPro" id="IPR026082">
    <property type="entry name" value="ABCA"/>
</dbReference>
<dbReference type="SUPFAM" id="SSF52540">
    <property type="entry name" value="P-loop containing nucleoside triphosphate hydrolases"/>
    <property type="match status" value="1"/>
</dbReference>
<name>A0A0K9PT91_ZOSMR</name>
<reference evidence="6" key="1">
    <citation type="journal article" date="2016" name="Nature">
        <title>The genome of the seagrass Zostera marina reveals angiosperm adaptation to the sea.</title>
        <authorList>
            <person name="Olsen J.L."/>
            <person name="Rouze P."/>
            <person name="Verhelst B."/>
            <person name="Lin Y.-C."/>
            <person name="Bayer T."/>
            <person name="Collen J."/>
            <person name="Dattolo E."/>
            <person name="De Paoli E."/>
            <person name="Dittami S."/>
            <person name="Maumus F."/>
            <person name="Michel G."/>
            <person name="Kersting A."/>
            <person name="Lauritano C."/>
            <person name="Lohaus R."/>
            <person name="Toepel M."/>
            <person name="Tonon T."/>
            <person name="Vanneste K."/>
            <person name="Amirebrahimi M."/>
            <person name="Brakel J."/>
            <person name="Bostroem C."/>
            <person name="Chovatia M."/>
            <person name="Grimwood J."/>
            <person name="Jenkins J.W."/>
            <person name="Jueterbock A."/>
            <person name="Mraz A."/>
            <person name="Stam W.T."/>
            <person name="Tice H."/>
            <person name="Bornberg-Bauer E."/>
            <person name="Green P.J."/>
            <person name="Pearson G.A."/>
            <person name="Procaccini G."/>
            <person name="Duarte C.M."/>
            <person name="Schmutz J."/>
            <person name="Reusch T.B.H."/>
            <person name="Van de Peer Y."/>
        </authorList>
    </citation>
    <scope>NUCLEOTIDE SEQUENCE [LARGE SCALE GENOMIC DNA]</scope>
    <source>
        <strain evidence="6">cv. Finnish</strain>
    </source>
</reference>
<gene>
    <name evidence="5" type="ORF">ZOSMA_17G00220</name>
</gene>
<comment type="similarity">
    <text evidence="1">Belongs to the ABC transporter superfamily. ABCA family. CPR flippase (TC 3.A.1.211) subfamily.</text>
</comment>
<dbReference type="PROSITE" id="PS50966">
    <property type="entry name" value="ZF_SWIM"/>
    <property type="match status" value="1"/>
</dbReference>
<protein>
    <recommendedName>
        <fullName evidence="4">SWIM-type domain-containing protein</fullName>
    </recommendedName>
</protein>
<dbReference type="GO" id="GO:0016887">
    <property type="term" value="F:ATP hydrolysis activity"/>
    <property type="evidence" value="ECO:0007669"/>
    <property type="project" value="InterPro"/>
</dbReference>
<feature type="non-terminal residue" evidence="5">
    <location>
        <position position="534"/>
    </location>
</feature>
<dbReference type="PANTHER" id="PTHR19229">
    <property type="entry name" value="ATP-BINDING CASSETTE TRANSPORTER SUBFAMILY A ABCA"/>
    <property type="match status" value="1"/>
</dbReference>
<dbReference type="Proteomes" id="UP000036987">
    <property type="component" value="Unassembled WGS sequence"/>
</dbReference>
<evidence type="ECO:0000256" key="2">
    <source>
        <dbReference type="PROSITE-ProRule" id="PRU00325"/>
    </source>
</evidence>
<organism evidence="5 6">
    <name type="scientific">Zostera marina</name>
    <name type="common">Eelgrass</name>
    <dbReference type="NCBI Taxonomy" id="29655"/>
    <lineage>
        <taxon>Eukaryota</taxon>
        <taxon>Viridiplantae</taxon>
        <taxon>Streptophyta</taxon>
        <taxon>Embryophyta</taxon>
        <taxon>Tracheophyta</taxon>
        <taxon>Spermatophyta</taxon>
        <taxon>Magnoliopsida</taxon>
        <taxon>Liliopsida</taxon>
        <taxon>Zosteraceae</taxon>
        <taxon>Zostera</taxon>
    </lineage>
</organism>
<evidence type="ECO:0000313" key="6">
    <source>
        <dbReference type="Proteomes" id="UP000036987"/>
    </source>
</evidence>
<accession>A0A0K9PT91</accession>
<dbReference type="Gene3D" id="3.40.50.300">
    <property type="entry name" value="P-loop containing nucleotide triphosphate hydrolases"/>
    <property type="match status" value="1"/>
</dbReference>
<dbReference type="Pfam" id="PF00005">
    <property type="entry name" value="ABC_tran"/>
    <property type="match status" value="1"/>
</dbReference>
<feature type="domain" description="SWIM-type" evidence="4">
    <location>
        <begin position="275"/>
        <end position="306"/>
    </location>
</feature>
<dbReference type="OrthoDB" id="10255969at2759"/>
<dbReference type="GO" id="GO:0008270">
    <property type="term" value="F:zinc ion binding"/>
    <property type="evidence" value="ECO:0007669"/>
    <property type="project" value="UniProtKB-KW"/>
</dbReference>
<evidence type="ECO:0000259" key="4">
    <source>
        <dbReference type="PROSITE" id="PS50966"/>
    </source>
</evidence>
<feature type="transmembrane region" description="Helical" evidence="3">
    <location>
        <begin position="274"/>
        <end position="294"/>
    </location>
</feature>
<dbReference type="GO" id="GO:0016020">
    <property type="term" value="C:membrane"/>
    <property type="evidence" value="ECO:0007669"/>
    <property type="project" value="InterPro"/>
</dbReference>
<keyword evidence="3" id="KW-1133">Transmembrane helix</keyword>
<feature type="transmembrane region" description="Helical" evidence="3">
    <location>
        <begin position="315"/>
        <end position="334"/>
    </location>
</feature>
<keyword evidence="3" id="KW-0472">Membrane</keyword>
<dbReference type="GO" id="GO:0005524">
    <property type="term" value="F:ATP binding"/>
    <property type="evidence" value="ECO:0007669"/>
    <property type="project" value="InterPro"/>
</dbReference>
<evidence type="ECO:0000313" key="5">
    <source>
        <dbReference type="EMBL" id="KMZ71467.1"/>
    </source>
</evidence>
<evidence type="ECO:0000256" key="1">
    <source>
        <dbReference type="ARBA" id="ARBA00008526"/>
    </source>
</evidence>
<keyword evidence="6" id="KW-1185">Reference proteome</keyword>
<keyword evidence="2" id="KW-0479">Metal-binding</keyword>
<dbReference type="InterPro" id="IPR007527">
    <property type="entry name" value="Znf_SWIM"/>
</dbReference>
<dbReference type="GO" id="GO:0140359">
    <property type="term" value="F:ABC-type transporter activity"/>
    <property type="evidence" value="ECO:0007669"/>
    <property type="project" value="InterPro"/>
</dbReference>
<sequence>MLETKVTEMINEVGLGDKMNTSVGSLSGGTKRKLSLGIALIGDSKVIILDEPTSGMDPYSMRSTWQLIKKLKRGRIILLTTHSMDEADVLGDRIAIMANGSLNCCGSSLFLKHRFGSTSNSSLASDVVHRHVPSAMCLSDIGNEISFRLPLATSSFQHMFQEIESCIQKSQIQSHLDYDERKGFHGIESYGVSVTTLEEVFLKVSGQSFDENGNMLYRRSDAEPASFDDEVSYHDTTSKLPDSKYCLSDYWKTFGALCSAMGRAFFSTLKRVCSFIVCFLVKLCSCGLFTKFTFCRHCKALFIKRSLCARRDKMTVIFQLFIPVLFLFIGLLFLKLEPHPDQSSLKLTTSYFNPLLRGGGGGGPIPFNLSSMIARKVSSHIKGGWIQKEEAVAFRFPDAKKTLVDALDVAGPRLGPALISMSEFLISSIEDSYQSRYGAIVIDEQEDDGSLGYTVLHNCTCQHGAPIYINLMNSAILRLATGKENMTINIRNHPLPMTLSQRLQRNDLDAFSVAIIVTIAFSFIPASFAVSIVK</sequence>
<keyword evidence="3" id="KW-0812">Transmembrane</keyword>
<comment type="caution">
    <text evidence="5">The sequence shown here is derived from an EMBL/GenBank/DDBJ whole genome shotgun (WGS) entry which is preliminary data.</text>
</comment>
<proteinExistence type="inferred from homology"/>
<dbReference type="AlphaFoldDB" id="A0A0K9PT91"/>
<dbReference type="InterPro" id="IPR003439">
    <property type="entry name" value="ABC_transporter-like_ATP-bd"/>
</dbReference>
<feature type="transmembrane region" description="Helical" evidence="3">
    <location>
        <begin position="510"/>
        <end position="533"/>
    </location>
</feature>
<dbReference type="EMBL" id="LFYR01000671">
    <property type="protein sequence ID" value="KMZ71467.1"/>
    <property type="molecule type" value="Genomic_DNA"/>
</dbReference>
<evidence type="ECO:0000256" key="3">
    <source>
        <dbReference type="SAM" id="Phobius"/>
    </source>
</evidence>
<keyword evidence="2" id="KW-0863">Zinc-finger</keyword>